<evidence type="ECO:0000313" key="2">
    <source>
        <dbReference type="WBParaSite" id="nRc.2.0.1.t20873-RA"/>
    </source>
</evidence>
<accession>A0A915J578</accession>
<name>A0A915J578_ROMCU</name>
<keyword evidence="1" id="KW-1185">Reference proteome</keyword>
<sequence length="60" mass="6851">MDGDVTEPAEPTARGRPKKCLMDCIDEDMRKVGTVPEDAQDRAKHKYGPTLCISQHFWKF</sequence>
<reference evidence="2" key="1">
    <citation type="submission" date="2022-11" db="UniProtKB">
        <authorList>
            <consortium name="WormBaseParasite"/>
        </authorList>
    </citation>
    <scope>IDENTIFICATION</scope>
</reference>
<dbReference type="WBParaSite" id="nRc.2.0.1.t20873-RA">
    <property type="protein sequence ID" value="nRc.2.0.1.t20873-RA"/>
    <property type="gene ID" value="nRc.2.0.1.g20873"/>
</dbReference>
<organism evidence="1 2">
    <name type="scientific">Romanomermis culicivorax</name>
    <name type="common">Nematode worm</name>
    <dbReference type="NCBI Taxonomy" id="13658"/>
    <lineage>
        <taxon>Eukaryota</taxon>
        <taxon>Metazoa</taxon>
        <taxon>Ecdysozoa</taxon>
        <taxon>Nematoda</taxon>
        <taxon>Enoplea</taxon>
        <taxon>Dorylaimia</taxon>
        <taxon>Mermithida</taxon>
        <taxon>Mermithoidea</taxon>
        <taxon>Mermithidae</taxon>
        <taxon>Romanomermis</taxon>
    </lineage>
</organism>
<protein>
    <submittedName>
        <fullName evidence="2">Uncharacterized protein</fullName>
    </submittedName>
</protein>
<dbReference type="AlphaFoldDB" id="A0A915J578"/>
<evidence type="ECO:0000313" key="1">
    <source>
        <dbReference type="Proteomes" id="UP000887565"/>
    </source>
</evidence>
<proteinExistence type="predicted"/>
<dbReference type="Proteomes" id="UP000887565">
    <property type="component" value="Unplaced"/>
</dbReference>